<feature type="compositionally biased region" description="Pro residues" evidence="2">
    <location>
        <begin position="412"/>
        <end position="423"/>
    </location>
</feature>
<dbReference type="AlphaFoldDB" id="A0AAJ7LK28"/>
<dbReference type="Pfam" id="PF00339">
    <property type="entry name" value="Arrestin_N"/>
    <property type="match status" value="1"/>
</dbReference>
<dbReference type="Proteomes" id="UP000694890">
    <property type="component" value="Linkage group LG13"/>
</dbReference>
<evidence type="ECO:0000256" key="2">
    <source>
        <dbReference type="SAM" id="MobiDB-lite"/>
    </source>
</evidence>
<dbReference type="PANTHER" id="PTHR11188">
    <property type="entry name" value="ARRESTIN DOMAIN CONTAINING PROTEIN"/>
    <property type="match status" value="1"/>
</dbReference>
<dbReference type="GO" id="GO:0007399">
    <property type="term" value="P:nervous system development"/>
    <property type="evidence" value="ECO:0007669"/>
    <property type="project" value="UniProtKB-ARBA"/>
</dbReference>
<dbReference type="InterPro" id="IPR014752">
    <property type="entry name" value="Arrestin-like_C"/>
</dbReference>
<dbReference type="SMART" id="SM01017">
    <property type="entry name" value="Arrestin_C"/>
    <property type="match status" value="1"/>
</dbReference>
<dbReference type="GeneID" id="108878473"/>
<protein>
    <submittedName>
        <fullName evidence="5">Arrestin domain-containing protein 3</fullName>
    </submittedName>
</protein>
<dbReference type="InterPro" id="IPR011022">
    <property type="entry name" value="Arrestin_C-like"/>
</dbReference>
<reference evidence="5" key="1">
    <citation type="submission" date="2025-08" db="UniProtKB">
        <authorList>
            <consortium name="RefSeq"/>
        </authorList>
    </citation>
    <scope>IDENTIFICATION</scope>
    <source>
        <tissue evidence="5">Brain</tissue>
    </source>
</reference>
<dbReference type="Gene3D" id="2.60.40.640">
    <property type="match status" value="2"/>
</dbReference>
<dbReference type="RefSeq" id="XP_018524735.1">
    <property type="nucleotide sequence ID" value="XM_018669219.2"/>
</dbReference>
<feature type="compositionally biased region" description="Polar residues" evidence="2">
    <location>
        <begin position="445"/>
        <end position="481"/>
    </location>
</feature>
<evidence type="ECO:0000259" key="3">
    <source>
        <dbReference type="SMART" id="SM01017"/>
    </source>
</evidence>
<feature type="region of interest" description="Disordered" evidence="2">
    <location>
        <begin position="379"/>
        <end position="481"/>
    </location>
</feature>
<dbReference type="GO" id="GO:0015031">
    <property type="term" value="P:protein transport"/>
    <property type="evidence" value="ECO:0007669"/>
    <property type="project" value="TreeGrafter"/>
</dbReference>
<evidence type="ECO:0000313" key="4">
    <source>
        <dbReference type="Proteomes" id="UP000694890"/>
    </source>
</evidence>
<feature type="compositionally biased region" description="Low complexity" evidence="2">
    <location>
        <begin position="395"/>
        <end position="411"/>
    </location>
</feature>
<feature type="domain" description="Arrestin C-terminal-like" evidence="3">
    <location>
        <begin position="174"/>
        <end position="301"/>
    </location>
</feature>
<dbReference type="PANTHER" id="PTHR11188:SF135">
    <property type="entry name" value="ARRESTIN DOMAIN CONTAINING 3-LIKE-RELATED"/>
    <property type="match status" value="1"/>
</dbReference>
<proteinExistence type="inferred from homology"/>
<sequence length="481" mass="52939">MPSIKSFTMTYDALNESRTFSEGDRITGKVTLVLFKDTKVLKLFVKAKGDGSVSWSTTSGDRNHTYSAGRRFFKLKQFLIQEASHETIIPQGIHHYNFSFNIPQGTSWSKGLPSSFKGNHGKIVYKLEAVLSRSWRMDRTLKEELQFASKSFPPRHSLMSQQVGSTNEEMGLFSKGHVRLNVTVDRKAYAPGETVDIVANIDNSSSSEMTPKFKFTQEVVYCARGNTKFEENVIHKVLDNCVKPKTQKQVRCAFKIPQFQTLTILNCDILSVKYYVKVYLDIRFASDPKVVFPVIILPPELALGPQPDVAAEPYPAGAAGGPSDSDFHSPGVCMSPYPAFPHSAIHEYPGAQRYSAPQPTYPDNPPMYSGPPVVYPAQPAHMSGSYSNPAPQLASPHRSPFSSPSPSFMVPPTAPTSHPPPTAPEIYPSPSSLSHISPPAPTYSLLPSASMLNTDFLSQSDEPPPTYSNLFPSSPENSDAK</sequence>
<organism evidence="4 5">
    <name type="scientific">Lates calcarifer</name>
    <name type="common">Barramundi</name>
    <name type="synonym">Holocentrus calcarifer</name>
    <dbReference type="NCBI Taxonomy" id="8187"/>
    <lineage>
        <taxon>Eukaryota</taxon>
        <taxon>Metazoa</taxon>
        <taxon>Chordata</taxon>
        <taxon>Craniata</taxon>
        <taxon>Vertebrata</taxon>
        <taxon>Euteleostomi</taxon>
        <taxon>Actinopterygii</taxon>
        <taxon>Neopterygii</taxon>
        <taxon>Teleostei</taxon>
        <taxon>Neoteleostei</taxon>
        <taxon>Acanthomorphata</taxon>
        <taxon>Carangaria</taxon>
        <taxon>Carangaria incertae sedis</taxon>
        <taxon>Centropomidae</taxon>
        <taxon>Lates</taxon>
    </lineage>
</organism>
<name>A0AAJ7LK28_LATCA</name>
<dbReference type="InterPro" id="IPR050357">
    <property type="entry name" value="Arrestin_domain-protein"/>
</dbReference>
<feature type="compositionally biased region" description="Low complexity" evidence="2">
    <location>
        <begin position="428"/>
        <end position="437"/>
    </location>
</feature>
<dbReference type="GO" id="GO:0005737">
    <property type="term" value="C:cytoplasm"/>
    <property type="evidence" value="ECO:0007669"/>
    <property type="project" value="TreeGrafter"/>
</dbReference>
<dbReference type="Pfam" id="PF02752">
    <property type="entry name" value="Arrestin_C"/>
    <property type="match status" value="1"/>
</dbReference>
<dbReference type="InterPro" id="IPR014756">
    <property type="entry name" value="Ig_E-set"/>
</dbReference>
<accession>A0AAJ7LK28</accession>
<dbReference type="GO" id="GO:0005886">
    <property type="term" value="C:plasma membrane"/>
    <property type="evidence" value="ECO:0007669"/>
    <property type="project" value="TreeGrafter"/>
</dbReference>
<dbReference type="KEGG" id="lcf:108878473"/>
<evidence type="ECO:0000256" key="1">
    <source>
        <dbReference type="ARBA" id="ARBA00005298"/>
    </source>
</evidence>
<dbReference type="InterPro" id="IPR011021">
    <property type="entry name" value="Arrestin-like_N"/>
</dbReference>
<gene>
    <name evidence="5" type="primary">LOC108878473</name>
</gene>
<comment type="similarity">
    <text evidence="1">Belongs to the arrestin family.</text>
</comment>
<evidence type="ECO:0000313" key="5">
    <source>
        <dbReference type="RefSeq" id="XP_018524735.1"/>
    </source>
</evidence>
<dbReference type="SUPFAM" id="SSF81296">
    <property type="entry name" value="E set domains"/>
    <property type="match status" value="2"/>
</dbReference>